<dbReference type="InterPro" id="IPR050475">
    <property type="entry name" value="Prenyltransferase_related"/>
</dbReference>
<keyword evidence="5 6" id="KW-0472">Membrane</keyword>
<dbReference type="InterPro" id="IPR000537">
    <property type="entry name" value="UbiA_prenyltransferase"/>
</dbReference>
<proteinExistence type="predicted"/>
<dbReference type="RefSeq" id="WP_290285131.1">
    <property type="nucleotide sequence ID" value="NZ_JAUFQN010000019.1"/>
</dbReference>
<feature type="transmembrane region" description="Helical" evidence="6">
    <location>
        <begin position="171"/>
        <end position="190"/>
    </location>
</feature>
<feature type="transmembrane region" description="Helical" evidence="6">
    <location>
        <begin position="39"/>
        <end position="58"/>
    </location>
</feature>
<evidence type="ECO:0000256" key="6">
    <source>
        <dbReference type="SAM" id="Phobius"/>
    </source>
</evidence>
<keyword evidence="2" id="KW-1003">Cell membrane</keyword>
<dbReference type="EMBL" id="JBHMFB010000029">
    <property type="protein sequence ID" value="MFB9090147.1"/>
    <property type="molecule type" value="Genomic_DNA"/>
</dbReference>
<evidence type="ECO:0000313" key="8">
    <source>
        <dbReference type="Proteomes" id="UP001589576"/>
    </source>
</evidence>
<feature type="transmembrane region" description="Helical" evidence="6">
    <location>
        <begin position="12"/>
        <end position="33"/>
    </location>
</feature>
<dbReference type="NCBIfam" id="NF009512">
    <property type="entry name" value="PRK12872.1-1"/>
    <property type="match status" value="1"/>
</dbReference>
<keyword evidence="4 6" id="KW-1133">Transmembrane helix</keyword>
<reference evidence="7 8" key="1">
    <citation type="submission" date="2024-09" db="EMBL/GenBank/DDBJ databases">
        <authorList>
            <person name="Sun Q."/>
            <person name="Mori K."/>
        </authorList>
    </citation>
    <scope>NUCLEOTIDE SEQUENCE [LARGE SCALE GENOMIC DNA]</scope>
    <source>
        <strain evidence="7 8">CECT 8460</strain>
    </source>
</reference>
<evidence type="ECO:0000256" key="3">
    <source>
        <dbReference type="ARBA" id="ARBA00022692"/>
    </source>
</evidence>
<comment type="subcellular location">
    <subcellularLocation>
        <location evidence="1">Membrane</location>
        <topology evidence="1">Multi-pass membrane protein</topology>
    </subcellularLocation>
</comment>
<feature type="transmembrane region" description="Helical" evidence="6">
    <location>
        <begin position="87"/>
        <end position="105"/>
    </location>
</feature>
<dbReference type="PANTHER" id="PTHR42723">
    <property type="entry name" value="CHLOROPHYLL SYNTHASE"/>
    <property type="match status" value="1"/>
</dbReference>
<sequence>MKYFKLIRYQNLLLLAFMQLLFRYGFLKFQNIFLSLNDWQYGLLVLATVLIAAAGYIINDILDQETDYDNKKENIIVGKSLSEKAAYNFYFVLNITGVGIGYYLASVIHKPSFAGAFIIISATLYMYATSLKQMLLIGNIIVALLLSFSVIIIGLFDLLPATYDGNQAEMGVMFSILIDYAVFAFIINLIREIVKDMEDVEGDYNNGMSTLPIAIGNEKTSKIVGVLGIIATLILLWYINSNLMSSKLYYAVIYGLLFIVAPMIFFVVKILNAKTKEDFHLLSVILKWIIFFGILSILAINLNIMQNVK</sequence>
<feature type="transmembrane region" description="Helical" evidence="6">
    <location>
        <begin position="135"/>
        <end position="159"/>
    </location>
</feature>
<protein>
    <submittedName>
        <fullName evidence="7">Geranylgeranylglycerol-phosphate geranylgeranyltransferase</fullName>
    </submittedName>
</protein>
<dbReference type="Gene3D" id="1.10.357.140">
    <property type="entry name" value="UbiA prenyltransferase"/>
    <property type="match status" value="1"/>
</dbReference>
<organism evidence="7 8">
    <name type="scientific">Flavobacterium paronense</name>
    <dbReference type="NCBI Taxonomy" id="1392775"/>
    <lineage>
        <taxon>Bacteria</taxon>
        <taxon>Pseudomonadati</taxon>
        <taxon>Bacteroidota</taxon>
        <taxon>Flavobacteriia</taxon>
        <taxon>Flavobacteriales</taxon>
        <taxon>Flavobacteriaceae</taxon>
        <taxon>Flavobacterium</taxon>
    </lineage>
</organism>
<feature type="transmembrane region" description="Helical" evidence="6">
    <location>
        <begin position="223"/>
        <end position="239"/>
    </location>
</feature>
<evidence type="ECO:0000256" key="2">
    <source>
        <dbReference type="ARBA" id="ARBA00022475"/>
    </source>
</evidence>
<dbReference type="PANTHER" id="PTHR42723:SF1">
    <property type="entry name" value="CHLOROPHYLL SYNTHASE, CHLOROPLASTIC"/>
    <property type="match status" value="1"/>
</dbReference>
<evidence type="ECO:0000256" key="5">
    <source>
        <dbReference type="ARBA" id="ARBA00023136"/>
    </source>
</evidence>
<gene>
    <name evidence="7" type="ORF">ACFFUU_11090</name>
</gene>
<keyword evidence="3 6" id="KW-0812">Transmembrane</keyword>
<dbReference type="InterPro" id="IPR044878">
    <property type="entry name" value="UbiA_sf"/>
</dbReference>
<feature type="transmembrane region" description="Helical" evidence="6">
    <location>
        <begin position="111"/>
        <end position="128"/>
    </location>
</feature>
<evidence type="ECO:0000256" key="1">
    <source>
        <dbReference type="ARBA" id="ARBA00004141"/>
    </source>
</evidence>
<name>A0ABV5GG80_9FLAO</name>
<dbReference type="Proteomes" id="UP001589576">
    <property type="component" value="Unassembled WGS sequence"/>
</dbReference>
<comment type="caution">
    <text evidence="7">The sequence shown here is derived from an EMBL/GenBank/DDBJ whole genome shotgun (WGS) entry which is preliminary data.</text>
</comment>
<dbReference type="CDD" id="cd13961">
    <property type="entry name" value="PT_UbiA_DGGGPS"/>
    <property type="match status" value="1"/>
</dbReference>
<evidence type="ECO:0000256" key="4">
    <source>
        <dbReference type="ARBA" id="ARBA00022989"/>
    </source>
</evidence>
<dbReference type="Gene3D" id="1.20.120.1780">
    <property type="entry name" value="UbiA prenyltransferase"/>
    <property type="match status" value="1"/>
</dbReference>
<feature type="transmembrane region" description="Helical" evidence="6">
    <location>
        <begin position="284"/>
        <end position="304"/>
    </location>
</feature>
<keyword evidence="8" id="KW-1185">Reference proteome</keyword>
<accession>A0ABV5GG80</accession>
<dbReference type="Pfam" id="PF01040">
    <property type="entry name" value="UbiA"/>
    <property type="match status" value="1"/>
</dbReference>
<evidence type="ECO:0000313" key="7">
    <source>
        <dbReference type="EMBL" id="MFB9090147.1"/>
    </source>
</evidence>
<feature type="transmembrane region" description="Helical" evidence="6">
    <location>
        <begin position="251"/>
        <end position="272"/>
    </location>
</feature>